<sequence length="889" mass="98733">MSTPKGTNSNFKFPLLNGHPAQGFEYKYVWSILGSSSQFEHLTQTQIHEFNVIQNPNFLIPFVNSDLMDFNSLTRKELQSLCKLNKIPANITNVAMKEALQSLDIVQGIEKFISVSQSESVVLDESKDNVEVSSPKVPTTRCRTTTRRGTTKKLAGVFEEPKNDVLETPALSSTRRKAPATSSRRNVNSQLDDCEQDAKDAQKSPAPVVTKSRRKVAATSTTVKKESNVQKTYATRRSTRQTENKSGEPKVGKESEKAVKINSMLVIDISDDEEDSGEVHNLKVESDEILNPQEEGVIEEELNDVKPEPDGIKSTCENGDLVDEKLESEVMDFDECEDSIIDDNAHIESDAISCNTVELIGSTESVEEGIEEVSDEITAIDNLSPIIEETEVIESEVFSEKADDDFEDSSIEEKKQISPNPSTLFDLIGHPSVTPTRKSFSKNDVVKTPAVSSSGKKAPATLSSRKVDNSQLNEKKESETAVMIDLMVNEVTNVTPEEVLPVDVFESTMSAGNTDEKLEEKEDDVGFDNLKPESDDTAFEDLDSEEKIDAVDVIVQEKQSDGVVYESADVESGSSDDVNNVTCEEILPVEVPENTMDAGNPDTKLEEEKEDNGGFDNLKMETEEISKPETDDVIICPTENLDFEEEKLELSEKINDDDETMDVEDVKPEVVFTENADVDSFEEKHQITDDDETMDVEDVKPEVVFTENTDVDSFEEKHQITDDDETMDVEDVKPEVVFTENTDVDSFEEKHQITDDDETMDVEDVKPEDVITENADVDCVEEKTQISQNTSILIDDVISGPTPMKKMSSGVVSDDKENSAIVFVKKQTTNKEKDDDVIRSLQGKSLRQLKKQVKEALTLKTIKEGGNGTTRPALQALCENQMVGGETMN</sequence>
<gene>
    <name evidence="1" type="ORF">L2E82_10622</name>
</gene>
<dbReference type="Proteomes" id="UP001055811">
    <property type="component" value="Linkage Group LG02"/>
</dbReference>
<protein>
    <submittedName>
        <fullName evidence="1">Uncharacterized protein</fullName>
    </submittedName>
</protein>
<evidence type="ECO:0000313" key="1">
    <source>
        <dbReference type="EMBL" id="KAI3780637.1"/>
    </source>
</evidence>
<accession>A0ACB9GAZ4</accession>
<organism evidence="1 2">
    <name type="scientific">Cichorium intybus</name>
    <name type="common">Chicory</name>
    <dbReference type="NCBI Taxonomy" id="13427"/>
    <lineage>
        <taxon>Eukaryota</taxon>
        <taxon>Viridiplantae</taxon>
        <taxon>Streptophyta</taxon>
        <taxon>Embryophyta</taxon>
        <taxon>Tracheophyta</taxon>
        <taxon>Spermatophyta</taxon>
        <taxon>Magnoliopsida</taxon>
        <taxon>eudicotyledons</taxon>
        <taxon>Gunneridae</taxon>
        <taxon>Pentapetalae</taxon>
        <taxon>asterids</taxon>
        <taxon>campanulids</taxon>
        <taxon>Asterales</taxon>
        <taxon>Asteraceae</taxon>
        <taxon>Cichorioideae</taxon>
        <taxon>Cichorieae</taxon>
        <taxon>Cichoriinae</taxon>
        <taxon>Cichorium</taxon>
    </lineage>
</organism>
<comment type="caution">
    <text evidence="1">The sequence shown here is derived from an EMBL/GenBank/DDBJ whole genome shotgun (WGS) entry which is preliminary data.</text>
</comment>
<reference evidence="1 2" key="2">
    <citation type="journal article" date="2022" name="Mol. Ecol. Resour.">
        <title>The genomes of chicory, endive, great burdock and yacon provide insights into Asteraceae paleo-polyploidization history and plant inulin production.</title>
        <authorList>
            <person name="Fan W."/>
            <person name="Wang S."/>
            <person name="Wang H."/>
            <person name="Wang A."/>
            <person name="Jiang F."/>
            <person name="Liu H."/>
            <person name="Zhao H."/>
            <person name="Xu D."/>
            <person name="Zhang Y."/>
        </authorList>
    </citation>
    <scope>NUCLEOTIDE SEQUENCE [LARGE SCALE GENOMIC DNA]</scope>
    <source>
        <strain evidence="2">cv. Punajuju</strain>
        <tissue evidence="1">Leaves</tissue>
    </source>
</reference>
<keyword evidence="2" id="KW-1185">Reference proteome</keyword>
<dbReference type="EMBL" id="CM042010">
    <property type="protein sequence ID" value="KAI3780637.1"/>
    <property type="molecule type" value="Genomic_DNA"/>
</dbReference>
<proteinExistence type="predicted"/>
<reference evidence="2" key="1">
    <citation type="journal article" date="2022" name="Mol. Ecol. Resour.">
        <title>The genomes of chicory, endive, great burdock and yacon provide insights into Asteraceae palaeo-polyploidization history and plant inulin production.</title>
        <authorList>
            <person name="Fan W."/>
            <person name="Wang S."/>
            <person name="Wang H."/>
            <person name="Wang A."/>
            <person name="Jiang F."/>
            <person name="Liu H."/>
            <person name="Zhao H."/>
            <person name="Xu D."/>
            <person name="Zhang Y."/>
        </authorList>
    </citation>
    <scope>NUCLEOTIDE SEQUENCE [LARGE SCALE GENOMIC DNA]</scope>
    <source>
        <strain evidence="2">cv. Punajuju</strain>
    </source>
</reference>
<evidence type="ECO:0000313" key="2">
    <source>
        <dbReference type="Proteomes" id="UP001055811"/>
    </source>
</evidence>
<name>A0ACB9GAZ4_CICIN</name>